<organism evidence="1 2">
    <name type="scientific">Lutibacter oricola</name>
    <dbReference type="NCBI Taxonomy" id="762486"/>
    <lineage>
        <taxon>Bacteria</taxon>
        <taxon>Pseudomonadati</taxon>
        <taxon>Bacteroidota</taxon>
        <taxon>Flavobacteriia</taxon>
        <taxon>Flavobacteriales</taxon>
        <taxon>Flavobacteriaceae</taxon>
        <taxon>Lutibacter</taxon>
    </lineage>
</organism>
<dbReference type="EMBL" id="FNNJ01000006">
    <property type="protein sequence ID" value="SDX50344.1"/>
    <property type="molecule type" value="Genomic_DNA"/>
</dbReference>
<accession>A0A1H3C9N4</accession>
<evidence type="ECO:0008006" key="3">
    <source>
        <dbReference type="Google" id="ProtNLM"/>
    </source>
</evidence>
<dbReference type="RefSeq" id="WP_090123666.1">
    <property type="nucleotide sequence ID" value="NZ_FNNJ01000006.1"/>
</dbReference>
<dbReference type="AlphaFoldDB" id="A0A1H3C9N4"/>
<gene>
    <name evidence="1" type="ORF">SAMN05444411_10687</name>
</gene>
<protein>
    <recommendedName>
        <fullName evidence="3">Protein required for attachment to host cells</fullName>
    </recommendedName>
</protein>
<name>A0A1H3C9N4_9FLAO</name>
<proteinExistence type="predicted"/>
<sequence>MKQNLGIWIDTKHAVLIKLTEEGHSMKKIDSHIQLKMRIAGETKKFGRFGSQYLTYEKNRQNRRKLQTHNFIRGLFKYIHKCDALVIFGPSKMKTELKRELDQNILLGQKIVGIHDSGQISDKQIVAWVKNYFENN</sequence>
<keyword evidence="2" id="KW-1185">Reference proteome</keyword>
<dbReference type="SUPFAM" id="SSF53137">
    <property type="entry name" value="Translational machinery components"/>
    <property type="match status" value="1"/>
</dbReference>
<dbReference type="OrthoDB" id="594984at2"/>
<evidence type="ECO:0000313" key="1">
    <source>
        <dbReference type="EMBL" id="SDX50344.1"/>
    </source>
</evidence>
<reference evidence="1 2" key="1">
    <citation type="submission" date="2016-10" db="EMBL/GenBank/DDBJ databases">
        <authorList>
            <person name="de Groot N.N."/>
        </authorList>
    </citation>
    <scope>NUCLEOTIDE SEQUENCE [LARGE SCALE GENOMIC DNA]</scope>
    <source>
        <strain evidence="1 2">DSM 24956</strain>
    </source>
</reference>
<dbReference type="STRING" id="762486.SAMN05444411_10687"/>
<evidence type="ECO:0000313" key="2">
    <source>
        <dbReference type="Proteomes" id="UP000199595"/>
    </source>
</evidence>
<dbReference type="Proteomes" id="UP000199595">
    <property type="component" value="Unassembled WGS sequence"/>
</dbReference>